<evidence type="ECO:0000313" key="1">
    <source>
        <dbReference type="EMBL" id="KAI7994334.1"/>
    </source>
</evidence>
<keyword evidence="2" id="KW-1185">Reference proteome</keyword>
<evidence type="ECO:0000313" key="2">
    <source>
        <dbReference type="Proteomes" id="UP001060215"/>
    </source>
</evidence>
<gene>
    <name evidence="1" type="ORF">LOK49_LG11G00101</name>
</gene>
<name>A0ACC0G0J1_9ERIC</name>
<accession>A0ACC0G0J1</accession>
<sequence>MSSMNMKHIHANTCLQMWLVMLIIICFCFGMCIGCWEEEKTALIQIRNSIGNQPGSLISSWFYDDCCQWDGVDCSPTTSRVARIFLHYVREEEQFPWSPDLSLFAQLTELQELVLQGNKISELAVPEALCNLSSLQKLDLSDNSIEGQVHPCWGNMPSLRILILSKNAFQGNPSSIFSNLTIIETIDVSHNHFQGPVPFSTFANLSKLRYLDLSYNQIEVETENPSWQPSFQLEHLLLADCNLNKKSNHGIPSFISTQYTLQTLDLSGNFFAGSIPIWMLHNVSSVLRLRGNMFSGNFPQSSRNVASPLVEFDISCNYFEGPLPLNISALYPRLYRFNVSTNGLTGTLPPSLGELASLQQLDLSNNKLEGKIPPRLTENSSLYYLNLSNNSLQGELLPRDCNMRQLKWLLLRDNNFVGSMPRCLSNSPSLLILDMGKNNLSGVISNQLPTFPSLGALLLGGNQIEGSIPMQLCQMKYLQILDLSNNNFLGNIPSCLSNNLAWKKKFQLSSWVPIDFTTKGNSYSYRGLPLTLMTGIDLSSNQLSDTIPSEIGTLSELRSLNLSHNLLTGHFPKSFQNLTNLESLDLSYNNLTGKIPWEIGQIDTLCFFSVAFNNLSGRVPFGQHLSTITEVSYIGNPNLCGEQLRKCSGEQGEVDGIDNNEDRRKEEIRHTEENGILDEPLFFYSCVAMSYILGFWSVVAPLFISKNWRRRYYAAVDGCIDMFLQKIYVIHDMLFYRN</sequence>
<organism evidence="1 2">
    <name type="scientific">Camellia lanceoleosa</name>
    <dbReference type="NCBI Taxonomy" id="1840588"/>
    <lineage>
        <taxon>Eukaryota</taxon>
        <taxon>Viridiplantae</taxon>
        <taxon>Streptophyta</taxon>
        <taxon>Embryophyta</taxon>
        <taxon>Tracheophyta</taxon>
        <taxon>Spermatophyta</taxon>
        <taxon>Magnoliopsida</taxon>
        <taxon>eudicotyledons</taxon>
        <taxon>Gunneridae</taxon>
        <taxon>Pentapetalae</taxon>
        <taxon>asterids</taxon>
        <taxon>Ericales</taxon>
        <taxon>Theaceae</taxon>
        <taxon>Camellia</taxon>
    </lineage>
</organism>
<protein>
    <submittedName>
        <fullName evidence="1">Receptor-like protein 56</fullName>
    </submittedName>
</protein>
<reference evidence="1 2" key="1">
    <citation type="journal article" date="2022" name="Plant J.">
        <title>Chromosome-level genome of Camellia lanceoleosa provides a valuable resource for understanding genome evolution and self-incompatibility.</title>
        <authorList>
            <person name="Gong W."/>
            <person name="Xiao S."/>
            <person name="Wang L."/>
            <person name="Liao Z."/>
            <person name="Chang Y."/>
            <person name="Mo W."/>
            <person name="Hu G."/>
            <person name="Li W."/>
            <person name="Zhao G."/>
            <person name="Zhu H."/>
            <person name="Hu X."/>
            <person name="Ji K."/>
            <person name="Xiang X."/>
            <person name="Song Q."/>
            <person name="Yuan D."/>
            <person name="Jin S."/>
            <person name="Zhang L."/>
        </authorList>
    </citation>
    <scope>NUCLEOTIDE SEQUENCE [LARGE SCALE GENOMIC DNA]</scope>
    <source>
        <strain evidence="1">SQ_2022a</strain>
    </source>
</reference>
<dbReference type="Proteomes" id="UP001060215">
    <property type="component" value="Chromosome 12"/>
</dbReference>
<proteinExistence type="predicted"/>
<comment type="caution">
    <text evidence="1">The sequence shown here is derived from an EMBL/GenBank/DDBJ whole genome shotgun (WGS) entry which is preliminary data.</text>
</comment>
<dbReference type="EMBL" id="CM045769">
    <property type="protein sequence ID" value="KAI7994334.1"/>
    <property type="molecule type" value="Genomic_DNA"/>
</dbReference>